<dbReference type="PROSITE" id="PS50893">
    <property type="entry name" value="ABC_TRANSPORTER_2"/>
    <property type="match status" value="1"/>
</dbReference>
<dbReference type="Gene3D" id="3.40.50.300">
    <property type="entry name" value="P-loop containing nucleotide triphosphate hydrolases"/>
    <property type="match status" value="1"/>
</dbReference>
<dbReference type="AlphaFoldDB" id="A0A927D0N4"/>
<dbReference type="InterPro" id="IPR027417">
    <property type="entry name" value="P-loop_NTPase"/>
</dbReference>
<gene>
    <name evidence="5" type="ORF">IEO70_19615</name>
</gene>
<evidence type="ECO:0000256" key="1">
    <source>
        <dbReference type="ARBA" id="ARBA00022448"/>
    </source>
</evidence>
<evidence type="ECO:0000256" key="3">
    <source>
        <dbReference type="ARBA" id="ARBA00022840"/>
    </source>
</evidence>
<feature type="domain" description="ABC transporter" evidence="4">
    <location>
        <begin position="4"/>
        <end position="236"/>
    </location>
</feature>
<organism evidence="5 6">
    <name type="scientific">Peribacillus faecalis</name>
    <dbReference type="NCBI Taxonomy" id="2772559"/>
    <lineage>
        <taxon>Bacteria</taxon>
        <taxon>Bacillati</taxon>
        <taxon>Bacillota</taxon>
        <taxon>Bacilli</taxon>
        <taxon>Bacillales</taxon>
        <taxon>Bacillaceae</taxon>
        <taxon>Peribacillus</taxon>
    </lineage>
</organism>
<dbReference type="Proteomes" id="UP000602076">
    <property type="component" value="Unassembled WGS sequence"/>
</dbReference>
<evidence type="ECO:0000256" key="2">
    <source>
        <dbReference type="ARBA" id="ARBA00022741"/>
    </source>
</evidence>
<keyword evidence="3 5" id="KW-0067">ATP-binding</keyword>
<keyword evidence="6" id="KW-1185">Reference proteome</keyword>
<comment type="caution">
    <text evidence="5">The sequence shown here is derived from an EMBL/GenBank/DDBJ whole genome shotgun (WGS) entry which is preliminary data.</text>
</comment>
<dbReference type="Pfam" id="PF00005">
    <property type="entry name" value="ABC_tran"/>
    <property type="match status" value="1"/>
</dbReference>
<evidence type="ECO:0000259" key="4">
    <source>
        <dbReference type="PROSITE" id="PS50893"/>
    </source>
</evidence>
<dbReference type="CDD" id="cd03293">
    <property type="entry name" value="ABC_NrtD_SsuB_transporters"/>
    <property type="match status" value="1"/>
</dbReference>
<keyword evidence="1" id="KW-0813">Transport</keyword>
<proteinExistence type="predicted"/>
<dbReference type="InterPro" id="IPR003593">
    <property type="entry name" value="AAA+_ATPase"/>
</dbReference>
<dbReference type="SUPFAM" id="SSF52540">
    <property type="entry name" value="P-loop containing nucleoside triphosphate hydrolases"/>
    <property type="match status" value="1"/>
</dbReference>
<dbReference type="RefSeq" id="WP_191000072.1">
    <property type="nucleotide sequence ID" value="NZ_JACXSI010000070.1"/>
</dbReference>
<dbReference type="PANTHER" id="PTHR42788:SF21">
    <property type="entry name" value="ABC TRANSPORTER ATP-BINDING PROTEIN"/>
    <property type="match status" value="1"/>
</dbReference>
<accession>A0A927D0N4</accession>
<dbReference type="InterPro" id="IPR050166">
    <property type="entry name" value="ABC_transporter_ATP-bind"/>
</dbReference>
<dbReference type="EMBL" id="JACXSI010000070">
    <property type="protein sequence ID" value="MBD3110539.1"/>
    <property type="molecule type" value="Genomic_DNA"/>
</dbReference>
<dbReference type="SMART" id="SM00382">
    <property type="entry name" value="AAA"/>
    <property type="match status" value="1"/>
</dbReference>
<reference evidence="5" key="1">
    <citation type="submission" date="2020-09" db="EMBL/GenBank/DDBJ databases">
        <title>Bacillus faecalis sp. nov., a moderately halophilic bacterium isolated from cow faeces.</title>
        <authorList>
            <person name="Jiang L."/>
            <person name="Lee J."/>
        </authorList>
    </citation>
    <scope>NUCLEOTIDE SEQUENCE</scope>
    <source>
        <strain evidence="5">AGMB 02131</strain>
    </source>
</reference>
<dbReference type="PROSITE" id="PS00211">
    <property type="entry name" value="ABC_TRANSPORTER_1"/>
    <property type="match status" value="1"/>
</dbReference>
<sequence length="261" mass="29302">MSFLTLNNIHHVYFTEKQANLALEDISLSIGKGEFISILGPSGCGKTTLLSIIAGLLNPVHGTLHLDGAPLTASDKQEIGYMLQQDYLFPWKTIKENILLGLKLQKSPQPNLEIRTLKLLNEIGLSDTENSFPNQLSGGMRQRVALVRTLATDPKVLLLDEPFSALDYVTKLKLEDLVFSTLKTFKKTAILVTHDIGEAIAMSDRIYLFSANPGKVFRTFDVPDEMRTITPFEARNHAKFSSLFQTIWKEFEAIEEHTNEH</sequence>
<evidence type="ECO:0000313" key="5">
    <source>
        <dbReference type="EMBL" id="MBD3110539.1"/>
    </source>
</evidence>
<evidence type="ECO:0000313" key="6">
    <source>
        <dbReference type="Proteomes" id="UP000602076"/>
    </source>
</evidence>
<dbReference type="PANTHER" id="PTHR42788">
    <property type="entry name" value="TAURINE IMPORT ATP-BINDING PROTEIN-RELATED"/>
    <property type="match status" value="1"/>
</dbReference>
<dbReference type="GO" id="GO:0005524">
    <property type="term" value="F:ATP binding"/>
    <property type="evidence" value="ECO:0007669"/>
    <property type="project" value="UniProtKB-KW"/>
</dbReference>
<dbReference type="GO" id="GO:0016887">
    <property type="term" value="F:ATP hydrolysis activity"/>
    <property type="evidence" value="ECO:0007669"/>
    <property type="project" value="InterPro"/>
</dbReference>
<dbReference type="InterPro" id="IPR003439">
    <property type="entry name" value="ABC_transporter-like_ATP-bd"/>
</dbReference>
<name>A0A927D0N4_9BACI</name>
<keyword evidence="2" id="KW-0547">Nucleotide-binding</keyword>
<protein>
    <submittedName>
        <fullName evidence="5">ABC transporter ATP-binding protein</fullName>
    </submittedName>
</protein>
<dbReference type="InterPro" id="IPR017871">
    <property type="entry name" value="ABC_transporter-like_CS"/>
</dbReference>